<dbReference type="Proteomes" id="UP000824232">
    <property type="component" value="Unassembled WGS sequence"/>
</dbReference>
<dbReference type="GO" id="GO:0009295">
    <property type="term" value="C:nucleoid"/>
    <property type="evidence" value="ECO:0007669"/>
    <property type="project" value="UniProtKB-SubCell"/>
</dbReference>
<name>A0A9D1DUC5_9FIRM</name>
<keyword evidence="2 7" id="KW-0963">Cytoplasm</keyword>
<organism evidence="9 10">
    <name type="scientific">Candidatus Onthousia excrementipullorum</name>
    <dbReference type="NCBI Taxonomy" id="2840884"/>
    <lineage>
        <taxon>Bacteria</taxon>
        <taxon>Bacillati</taxon>
        <taxon>Bacillota</taxon>
        <taxon>Bacilli</taxon>
        <taxon>Candidatus Onthousia</taxon>
    </lineage>
</organism>
<dbReference type="CDD" id="cd16321">
    <property type="entry name" value="MraZ_C"/>
    <property type="match status" value="1"/>
</dbReference>
<dbReference type="GO" id="GO:0003700">
    <property type="term" value="F:DNA-binding transcription factor activity"/>
    <property type="evidence" value="ECO:0007669"/>
    <property type="project" value="UniProtKB-UniRule"/>
</dbReference>
<dbReference type="Pfam" id="PF02381">
    <property type="entry name" value="MraZ"/>
    <property type="match status" value="2"/>
</dbReference>
<dbReference type="InterPro" id="IPR035642">
    <property type="entry name" value="MraZ_N"/>
</dbReference>
<dbReference type="GO" id="GO:0000976">
    <property type="term" value="F:transcription cis-regulatory region binding"/>
    <property type="evidence" value="ECO:0007669"/>
    <property type="project" value="TreeGrafter"/>
</dbReference>
<evidence type="ECO:0000256" key="2">
    <source>
        <dbReference type="ARBA" id="ARBA00022490"/>
    </source>
</evidence>
<evidence type="ECO:0000256" key="4">
    <source>
        <dbReference type="ARBA" id="ARBA00023015"/>
    </source>
</evidence>
<dbReference type="InterPro" id="IPR037914">
    <property type="entry name" value="SpoVT-AbrB_sf"/>
</dbReference>
<dbReference type="GO" id="GO:0005737">
    <property type="term" value="C:cytoplasm"/>
    <property type="evidence" value="ECO:0007669"/>
    <property type="project" value="UniProtKB-UniRule"/>
</dbReference>
<sequence>MFIGEFHHNIDDKGRIAIPSKYRDILGNSFVITRGIEHCIYVYPNDTFNHIVTKLESLPFTKKDARAFTRFFMSGATAIELDKQGRVNIPSPLITYANLSKKCVIVGTGDRLEIWDEDAFNEFMSSCNDEMSDIAENLFEEKI</sequence>
<dbReference type="EMBL" id="DVHC01000038">
    <property type="protein sequence ID" value="HIR59128.1"/>
    <property type="molecule type" value="Genomic_DNA"/>
</dbReference>
<keyword evidence="5 7" id="KW-0238">DNA-binding</keyword>
<evidence type="ECO:0000313" key="10">
    <source>
        <dbReference type="Proteomes" id="UP000824232"/>
    </source>
</evidence>
<keyword evidence="3" id="KW-0677">Repeat</keyword>
<evidence type="ECO:0000313" key="9">
    <source>
        <dbReference type="EMBL" id="HIR59128.1"/>
    </source>
</evidence>
<dbReference type="AlphaFoldDB" id="A0A9D1DUC5"/>
<dbReference type="InterPro" id="IPR035644">
    <property type="entry name" value="MraZ_C"/>
</dbReference>
<keyword evidence="4 7" id="KW-0805">Transcription regulation</keyword>
<keyword evidence="6 7" id="KW-0804">Transcription</keyword>
<dbReference type="HAMAP" id="MF_01008">
    <property type="entry name" value="MraZ"/>
    <property type="match status" value="1"/>
</dbReference>
<reference evidence="9" key="1">
    <citation type="submission" date="2020-10" db="EMBL/GenBank/DDBJ databases">
        <authorList>
            <person name="Gilroy R."/>
        </authorList>
    </citation>
    <scope>NUCLEOTIDE SEQUENCE</scope>
    <source>
        <strain evidence="9">CHK184-20233</strain>
    </source>
</reference>
<proteinExistence type="inferred from homology"/>
<evidence type="ECO:0000256" key="6">
    <source>
        <dbReference type="ARBA" id="ARBA00023163"/>
    </source>
</evidence>
<dbReference type="GO" id="GO:2000143">
    <property type="term" value="P:negative regulation of DNA-templated transcription initiation"/>
    <property type="evidence" value="ECO:0007669"/>
    <property type="project" value="TreeGrafter"/>
</dbReference>
<dbReference type="PANTHER" id="PTHR34701">
    <property type="entry name" value="TRANSCRIPTIONAL REGULATOR MRAZ"/>
    <property type="match status" value="1"/>
</dbReference>
<dbReference type="CDD" id="cd16320">
    <property type="entry name" value="MraZ_N"/>
    <property type="match status" value="1"/>
</dbReference>
<evidence type="ECO:0000256" key="7">
    <source>
        <dbReference type="HAMAP-Rule" id="MF_01008"/>
    </source>
</evidence>
<dbReference type="InterPro" id="IPR003444">
    <property type="entry name" value="MraZ"/>
</dbReference>
<evidence type="ECO:0000256" key="1">
    <source>
        <dbReference type="ARBA" id="ARBA00013860"/>
    </source>
</evidence>
<gene>
    <name evidence="7 9" type="primary">mraZ</name>
    <name evidence="9" type="ORF">IAB38_03675</name>
</gene>
<dbReference type="Gene3D" id="3.40.1550.20">
    <property type="entry name" value="Transcriptional regulator MraZ domain"/>
    <property type="match status" value="1"/>
</dbReference>
<evidence type="ECO:0000259" key="8">
    <source>
        <dbReference type="PROSITE" id="PS51740"/>
    </source>
</evidence>
<comment type="caution">
    <text evidence="9">The sequence shown here is derived from an EMBL/GenBank/DDBJ whole genome shotgun (WGS) entry which is preliminary data.</text>
</comment>
<dbReference type="NCBIfam" id="TIGR00242">
    <property type="entry name" value="division/cell wall cluster transcriptional repressor MraZ"/>
    <property type="match status" value="1"/>
</dbReference>
<dbReference type="InterPro" id="IPR038619">
    <property type="entry name" value="MraZ_sf"/>
</dbReference>
<protein>
    <recommendedName>
        <fullName evidence="1 7">Transcriptional regulator MraZ</fullName>
    </recommendedName>
</protein>
<comment type="similarity">
    <text evidence="7">Belongs to the MraZ family.</text>
</comment>
<dbReference type="InterPro" id="IPR020603">
    <property type="entry name" value="MraZ_dom"/>
</dbReference>
<dbReference type="FunFam" id="3.40.1550.20:FF:000002">
    <property type="entry name" value="Transcriptional regulator MraZ"/>
    <property type="match status" value="1"/>
</dbReference>
<dbReference type="PROSITE" id="PS51740">
    <property type="entry name" value="SPOVT_ABRB"/>
    <property type="match status" value="2"/>
</dbReference>
<dbReference type="InterPro" id="IPR007159">
    <property type="entry name" value="SpoVT-AbrB_dom"/>
</dbReference>
<accession>A0A9D1DUC5</accession>
<reference evidence="9" key="2">
    <citation type="journal article" date="2021" name="PeerJ">
        <title>Extensive microbial diversity within the chicken gut microbiome revealed by metagenomics and culture.</title>
        <authorList>
            <person name="Gilroy R."/>
            <person name="Ravi A."/>
            <person name="Getino M."/>
            <person name="Pursley I."/>
            <person name="Horton D.L."/>
            <person name="Alikhan N.F."/>
            <person name="Baker D."/>
            <person name="Gharbi K."/>
            <person name="Hall N."/>
            <person name="Watson M."/>
            <person name="Adriaenssens E.M."/>
            <person name="Foster-Nyarko E."/>
            <person name="Jarju S."/>
            <person name="Secka A."/>
            <person name="Antonio M."/>
            <person name="Oren A."/>
            <person name="Chaudhuri R.R."/>
            <person name="La Ragione R."/>
            <person name="Hildebrand F."/>
            <person name="Pallen M.J."/>
        </authorList>
    </citation>
    <scope>NUCLEOTIDE SEQUENCE</scope>
    <source>
        <strain evidence="9">CHK184-20233</strain>
    </source>
</reference>
<dbReference type="SUPFAM" id="SSF89447">
    <property type="entry name" value="AbrB/MazE/MraZ-like"/>
    <property type="match status" value="1"/>
</dbReference>
<evidence type="ECO:0000256" key="3">
    <source>
        <dbReference type="ARBA" id="ARBA00022737"/>
    </source>
</evidence>
<evidence type="ECO:0000256" key="5">
    <source>
        <dbReference type="ARBA" id="ARBA00023125"/>
    </source>
</evidence>
<dbReference type="PANTHER" id="PTHR34701:SF1">
    <property type="entry name" value="TRANSCRIPTIONAL REGULATOR MRAZ"/>
    <property type="match status" value="1"/>
</dbReference>
<comment type="subunit">
    <text evidence="7">Forms oligomers.</text>
</comment>
<feature type="domain" description="SpoVT-AbrB" evidence="8">
    <location>
        <begin position="76"/>
        <end position="119"/>
    </location>
</feature>
<feature type="domain" description="SpoVT-AbrB" evidence="8">
    <location>
        <begin position="5"/>
        <end position="47"/>
    </location>
</feature>
<comment type="subcellular location">
    <subcellularLocation>
        <location evidence="7">Cytoplasm</location>
        <location evidence="7">Nucleoid</location>
    </subcellularLocation>
</comment>